<dbReference type="AlphaFoldDB" id="A0A9N7YIT2"/>
<dbReference type="EMBL" id="CADEAL010000949">
    <property type="protein sequence ID" value="CAB1427188.1"/>
    <property type="molecule type" value="Genomic_DNA"/>
</dbReference>
<gene>
    <name evidence="2" type="ORF">PLEPLA_LOCUS15126</name>
</gene>
<evidence type="ECO:0000313" key="3">
    <source>
        <dbReference type="Proteomes" id="UP001153269"/>
    </source>
</evidence>
<evidence type="ECO:0000256" key="1">
    <source>
        <dbReference type="SAM" id="MobiDB-lite"/>
    </source>
</evidence>
<evidence type="ECO:0000313" key="2">
    <source>
        <dbReference type="EMBL" id="CAB1427188.1"/>
    </source>
</evidence>
<feature type="region of interest" description="Disordered" evidence="1">
    <location>
        <begin position="1"/>
        <end position="113"/>
    </location>
</feature>
<organism evidence="2 3">
    <name type="scientific">Pleuronectes platessa</name>
    <name type="common">European plaice</name>
    <dbReference type="NCBI Taxonomy" id="8262"/>
    <lineage>
        <taxon>Eukaryota</taxon>
        <taxon>Metazoa</taxon>
        <taxon>Chordata</taxon>
        <taxon>Craniata</taxon>
        <taxon>Vertebrata</taxon>
        <taxon>Euteleostomi</taxon>
        <taxon>Actinopterygii</taxon>
        <taxon>Neopterygii</taxon>
        <taxon>Teleostei</taxon>
        <taxon>Neoteleostei</taxon>
        <taxon>Acanthomorphata</taxon>
        <taxon>Carangaria</taxon>
        <taxon>Pleuronectiformes</taxon>
        <taxon>Pleuronectoidei</taxon>
        <taxon>Pleuronectidae</taxon>
        <taxon>Pleuronectes</taxon>
    </lineage>
</organism>
<sequence>MTQEGTARNTDTQEEEEEEASRSVRAGPQRVHRPDPGLRVQIQTSSGAEARTNFCKLLSPRLRLQNKTNQSMERSAAAGSPRSGSSSSCGSDTGGSRGGGEEEEEEERKSCVPSLVDSLLSRTRCCCCRG</sequence>
<protein>
    <submittedName>
        <fullName evidence="2">Uncharacterized protein</fullName>
    </submittedName>
</protein>
<name>A0A9N7YIT2_PLEPL</name>
<dbReference type="Proteomes" id="UP001153269">
    <property type="component" value="Unassembled WGS sequence"/>
</dbReference>
<accession>A0A9N7YIT2</accession>
<feature type="compositionally biased region" description="Polar residues" evidence="1">
    <location>
        <begin position="1"/>
        <end position="10"/>
    </location>
</feature>
<proteinExistence type="predicted"/>
<keyword evidence="3" id="KW-1185">Reference proteome</keyword>
<comment type="caution">
    <text evidence="2">The sequence shown here is derived from an EMBL/GenBank/DDBJ whole genome shotgun (WGS) entry which is preliminary data.</text>
</comment>
<feature type="compositionally biased region" description="Low complexity" evidence="1">
    <location>
        <begin position="73"/>
        <end position="91"/>
    </location>
</feature>
<reference evidence="2" key="1">
    <citation type="submission" date="2020-03" db="EMBL/GenBank/DDBJ databases">
        <authorList>
            <person name="Weist P."/>
        </authorList>
    </citation>
    <scope>NUCLEOTIDE SEQUENCE</scope>
</reference>